<protein>
    <recommendedName>
        <fullName evidence="2">DUF4232 domain-containing protein</fullName>
    </recommendedName>
</protein>
<gene>
    <name evidence="3" type="ORF">JOF39_000575</name>
</gene>
<organism evidence="3 4">
    <name type="scientific">Glutamicibacter protophormiae</name>
    <name type="common">Brevibacterium protophormiae</name>
    <dbReference type="NCBI Taxonomy" id="37930"/>
    <lineage>
        <taxon>Bacteria</taxon>
        <taxon>Bacillati</taxon>
        <taxon>Actinomycetota</taxon>
        <taxon>Actinomycetes</taxon>
        <taxon>Micrococcales</taxon>
        <taxon>Micrococcaceae</taxon>
        <taxon>Glutamicibacter</taxon>
    </lineage>
</organism>
<evidence type="ECO:0000313" key="3">
    <source>
        <dbReference type="EMBL" id="MBP2397494.1"/>
    </source>
</evidence>
<dbReference type="EMBL" id="JAGIOJ010000001">
    <property type="protein sequence ID" value="MBP2397494.1"/>
    <property type="molecule type" value="Genomic_DNA"/>
</dbReference>
<evidence type="ECO:0000259" key="2">
    <source>
        <dbReference type="Pfam" id="PF14016"/>
    </source>
</evidence>
<reference evidence="3 4" key="1">
    <citation type="submission" date="2021-03" db="EMBL/GenBank/DDBJ databases">
        <title>Sequencing the genomes of 1000 actinobacteria strains.</title>
        <authorList>
            <person name="Klenk H.-P."/>
        </authorList>
    </citation>
    <scope>NUCLEOTIDE SEQUENCE [LARGE SCALE GENOMIC DNA]</scope>
    <source>
        <strain evidence="3 4">DSM 20168</strain>
    </source>
</reference>
<sequence length="462" mass="48757">MKRRLLIAVLALLGIVAAVLLWSPWDRCDAPEPVCTALGEIGELENVVAAEADYDTASGVSTGSAPVLVVWEIRLLDTLSPQQAADIADEVSARTRAVVVDGVELEHAVGIVAGAPQASQVPGLDLYPLHLLLGDQPRTEVLQAFSLWQHGASRVDNAGAAAPNTEALLELARFAHDRGYTPTLELPDGRIRYTPNGDFKLEQLSIAVAAKAQPNVDTAIFGSGSLSVHSSSPDGSEQTGEIKRWLDEHEPLSEPTAYSLSTPGFATILEGWIGGELPEYLIAKPPVLPDGVTAWPSDEKAPACTRDGIQLSLSEPDAAAGSRYLSLYARNVSGRACSLQGYPQITFLNADGEPQDDADTRPATHVSAERIVVPVGEYAISTLDWKAMSTSQDPDETTALGVAVLPGLEPVALTPMHQQVPASLDILDGARVDLSPWMQAAEGRAKPGESTGAGDRPGSLAP</sequence>
<accession>A0ABS4XLW7</accession>
<evidence type="ECO:0000256" key="1">
    <source>
        <dbReference type="SAM" id="MobiDB-lite"/>
    </source>
</evidence>
<keyword evidence="4" id="KW-1185">Reference proteome</keyword>
<comment type="caution">
    <text evidence="3">The sequence shown here is derived from an EMBL/GenBank/DDBJ whole genome shotgun (WGS) entry which is preliminary data.</text>
</comment>
<name>A0ABS4XLW7_GLUPR</name>
<dbReference type="Proteomes" id="UP001195422">
    <property type="component" value="Unassembled WGS sequence"/>
</dbReference>
<evidence type="ECO:0000313" key="4">
    <source>
        <dbReference type="Proteomes" id="UP001195422"/>
    </source>
</evidence>
<proteinExistence type="predicted"/>
<dbReference type="Pfam" id="PF14016">
    <property type="entry name" value="DUF4232"/>
    <property type="match status" value="1"/>
</dbReference>
<dbReference type="InterPro" id="IPR025326">
    <property type="entry name" value="DUF4232"/>
</dbReference>
<feature type="region of interest" description="Disordered" evidence="1">
    <location>
        <begin position="441"/>
        <end position="462"/>
    </location>
</feature>
<feature type="domain" description="DUF4232" evidence="2">
    <location>
        <begin position="304"/>
        <end position="437"/>
    </location>
</feature>
<dbReference type="RefSeq" id="WP_188947115.1">
    <property type="nucleotide sequence ID" value="NZ_BMPH01000002.1"/>
</dbReference>